<comment type="caution">
    <text evidence="1">The sequence shown here is derived from an EMBL/GenBank/DDBJ whole genome shotgun (WGS) entry which is preliminary data.</text>
</comment>
<proteinExistence type="predicted"/>
<dbReference type="Proteomes" id="UP000677457">
    <property type="component" value="Unassembled WGS sequence"/>
</dbReference>
<keyword evidence="2" id="KW-1185">Reference proteome</keyword>
<protein>
    <submittedName>
        <fullName evidence="1">Uncharacterized protein</fullName>
    </submittedName>
</protein>
<name>A0ABQ4JW11_SALAC</name>
<accession>A0ABQ4JW11</accession>
<reference evidence="1 2" key="1">
    <citation type="submission" date="2021-03" db="EMBL/GenBank/DDBJ databases">
        <title>Whole genome shotgun sequence of Salinispora arenicola NBRC 105043.</title>
        <authorList>
            <person name="Komaki H."/>
            <person name="Tamura T."/>
        </authorList>
    </citation>
    <scope>NUCLEOTIDE SEQUENCE [LARGE SCALE GENOMIC DNA]</scope>
    <source>
        <strain evidence="1 2">NBRC 105043</strain>
    </source>
</reference>
<gene>
    <name evidence="1" type="ORF">Sar04_38440</name>
</gene>
<evidence type="ECO:0000313" key="1">
    <source>
        <dbReference type="EMBL" id="GIM87108.1"/>
    </source>
</evidence>
<sequence length="166" mass="18128">MGASATGARAAVKPAAATIDRWWQDLSAHQQMDGGCPKCGTGGRCRPWAEAFSELVAHGLLLPHAAMPAASPPPAEPPHYDHRDGFTMHRPDQGARDNRAFWEAANRVTIPEQANDLKGLLDQVLRYLRADTVVRSVDCDSDLEPVAEFQQFPRPAIRRGVAAVPW</sequence>
<dbReference type="EMBL" id="BOQM01000030">
    <property type="protein sequence ID" value="GIM87108.1"/>
    <property type="molecule type" value="Genomic_DNA"/>
</dbReference>
<organism evidence="1 2">
    <name type="scientific">Salinispora arenicola</name>
    <dbReference type="NCBI Taxonomy" id="168697"/>
    <lineage>
        <taxon>Bacteria</taxon>
        <taxon>Bacillati</taxon>
        <taxon>Actinomycetota</taxon>
        <taxon>Actinomycetes</taxon>
        <taxon>Micromonosporales</taxon>
        <taxon>Micromonosporaceae</taxon>
        <taxon>Salinispora</taxon>
    </lineage>
</organism>
<evidence type="ECO:0000313" key="2">
    <source>
        <dbReference type="Proteomes" id="UP000677457"/>
    </source>
</evidence>